<dbReference type="Proteomes" id="UP001295684">
    <property type="component" value="Unassembled WGS sequence"/>
</dbReference>
<dbReference type="EMBL" id="CAMPGE010004119">
    <property type="protein sequence ID" value="CAI2362961.1"/>
    <property type="molecule type" value="Genomic_DNA"/>
</dbReference>
<protein>
    <submittedName>
        <fullName evidence="2">Uncharacterized protein</fullName>
    </submittedName>
</protein>
<evidence type="ECO:0000256" key="1">
    <source>
        <dbReference type="SAM" id="MobiDB-lite"/>
    </source>
</evidence>
<gene>
    <name evidence="2" type="ORF">ECRASSUSDP1_LOCUS4291</name>
</gene>
<sequence>MSKSNLKIDRNIRISFLQDHKGQLKYCKNNFKILGQKFRDKDLALANCKSHPQEASAEPRDQRSERSKNIFVHGHKFQNPFYTRKMLVNLNKLAPRSFSEEKARGHQRKRHMKRDSKSFMKMNPCHSHVGSDSIVQNTDLMQETARFTFMKQHNEEQSLPNYLNERKQMEKSLVMPIFNHPDKDFELPQRVEMKEPINMKYKDRIRMQSDQNTKRKIKDVNLNIGKIRENNMIRQNLKQLYANGHHRHHSDVTGMYSQGMDFSTKNPFEVENKSRIKKQLSNKQQIIREVFSPPSKVRRRRQKVSYDSEANYGHDFTDERSFDERNYTPGLNLNGSFKEKDREIFPRNYTSEGGTVRTRFNTSETDTIQSLPGIHRQDGYDILQDHVDTMTSNKLKLVHITPNEYKKRMKDIADLWIISSERETSI</sequence>
<dbReference type="AlphaFoldDB" id="A0AAD1U6L2"/>
<organism evidence="2 3">
    <name type="scientific">Euplotes crassus</name>
    <dbReference type="NCBI Taxonomy" id="5936"/>
    <lineage>
        <taxon>Eukaryota</taxon>
        <taxon>Sar</taxon>
        <taxon>Alveolata</taxon>
        <taxon>Ciliophora</taxon>
        <taxon>Intramacronucleata</taxon>
        <taxon>Spirotrichea</taxon>
        <taxon>Hypotrichia</taxon>
        <taxon>Euplotida</taxon>
        <taxon>Euplotidae</taxon>
        <taxon>Moneuplotes</taxon>
    </lineage>
</organism>
<evidence type="ECO:0000313" key="2">
    <source>
        <dbReference type="EMBL" id="CAI2362961.1"/>
    </source>
</evidence>
<keyword evidence="3" id="KW-1185">Reference proteome</keyword>
<feature type="region of interest" description="Disordered" evidence="1">
    <location>
        <begin position="298"/>
        <end position="323"/>
    </location>
</feature>
<proteinExistence type="predicted"/>
<name>A0AAD1U6L2_EUPCR</name>
<accession>A0AAD1U6L2</accession>
<comment type="caution">
    <text evidence="2">The sequence shown here is derived from an EMBL/GenBank/DDBJ whole genome shotgun (WGS) entry which is preliminary data.</text>
</comment>
<reference evidence="2" key="1">
    <citation type="submission" date="2023-07" db="EMBL/GenBank/DDBJ databases">
        <authorList>
            <consortium name="AG Swart"/>
            <person name="Singh M."/>
            <person name="Singh A."/>
            <person name="Seah K."/>
            <person name="Emmerich C."/>
        </authorList>
    </citation>
    <scope>NUCLEOTIDE SEQUENCE</scope>
    <source>
        <strain evidence="2">DP1</strain>
    </source>
</reference>
<evidence type="ECO:0000313" key="3">
    <source>
        <dbReference type="Proteomes" id="UP001295684"/>
    </source>
</evidence>